<evidence type="ECO:0000313" key="2">
    <source>
        <dbReference type="EMBL" id="MFC3831430.1"/>
    </source>
</evidence>
<dbReference type="RefSeq" id="WP_322473108.1">
    <property type="nucleotide sequence ID" value="NZ_JBHRZG010000001.1"/>
</dbReference>
<gene>
    <name evidence="2" type="ORF">ACFOSB_00960</name>
</gene>
<evidence type="ECO:0000256" key="1">
    <source>
        <dbReference type="SAM" id="MobiDB-lite"/>
    </source>
</evidence>
<reference evidence="3" key="1">
    <citation type="journal article" date="2019" name="Int. J. Syst. Evol. Microbiol.">
        <title>The Global Catalogue of Microorganisms (GCM) 10K type strain sequencing project: providing services to taxonomists for standard genome sequencing and annotation.</title>
        <authorList>
            <consortium name="The Broad Institute Genomics Platform"/>
            <consortium name="The Broad Institute Genome Sequencing Center for Infectious Disease"/>
            <person name="Wu L."/>
            <person name="Ma J."/>
        </authorList>
    </citation>
    <scope>NUCLEOTIDE SEQUENCE [LARGE SCALE GENOMIC DNA]</scope>
    <source>
        <strain evidence="3">CCTCC AB 2017081</strain>
    </source>
</reference>
<evidence type="ECO:0008006" key="4">
    <source>
        <dbReference type="Google" id="ProtNLM"/>
    </source>
</evidence>
<protein>
    <recommendedName>
        <fullName evidence="4">MarR family transcriptional regulator</fullName>
    </recommendedName>
</protein>
<comment type="caution">
    <text evidence="2">The sequence shown here is derived from an EMBL/GenBank/DDBJ whole genome shotgun (WGS) entry which is preliminary data.</text>
</comment>
<organism evidence="2 3">
    <name type="scientific">Deinococcus rufus</name>
    <dbReference type="NCBI Taxonomy" id="2136097"/>
    <lineage>
        <taxon>Bacteria</taxon>
        <taxon>Thermotogati</taxon>
        <taxon>Deinococcota</taxon>
        <taxon>Deinococci</taxon>
        <taxon>Deinococcales</taxon>
        <taxon>Deinococcaceae</taxon>
        <taxon>Deinococcus</taxon>
    </lineage>
</organism>
<feature type="region of interest" description="Disordered" evidence="1">
    <location>
        <begin position="62"/>
        <end position="90"/>
    </location>
</feature>
<sequence length="90" mass="9447">MTLHDPRRITDPHAARALRQHHAFLGLFVQPQSPSSVAGSAGMAANLAHHHARKLAALGLLHEQRRGEGARPAHGAGVPGAQHPDPATGQ</sequence>
<name>A0ABV7Z5C7_9DEIO</name>
<accession>A0ABV7Z5C7</accession>
<feature type="compositionally biased region" description="Basic and acidic residues" evidence="1">
    <location>
        <begin position="62"/>
        <end position="71"/>
    </location>
</feature>
<dbReference type="EMBL" id="JBHRZG010000001">
    <property type="protein sequence ID" value="MFC3831430.1"/>
    <property type="molecule type" value="Genomic_DNA"/>
</dbReference>
<keyword evidence="3" id="KW-1185">Reference proteome</keyword>
<proteinExistence type="predicted"/>
<evidence type="ECO:0000313" key="3">
    <source>
        <dbReference type="Proteomes" id="UP001595803"/>
    </source>
</evidence>
<dbReference type="Proteomes" id="UP001595803">
    <property type="component" value="Unassembled WGS sequence"/>
</dbReference>